<accession>A0A2Z4MMA3</accession>
<organism evidence="7 8">
    <name type="scientific">Brevibacillus brevis</name>
    <name type="common">Bacillus brevis</name>
    <dbReference type="NCBI Taxonomy" id="1393"/>
    <lineage>
        <taxon>Bacteria</taxon>
        <taxon>Bacillati</taxon>
        <taxon>Bacillota</taxon>
        <taxon>Bacilli</taxon>
        <taxon>Bacillales</taxon>
        <taxon>Paenibacillaceae</taxon>
        <taxon>Brevibacillus</taxon>
    </lineage>
</organism>
<dbReference type="CDD" id="cd06171">
    <property type="entry name" value="Sigma70_r4"/>
    <property type="match status" value="1"/>
</dbReference>
<dbReference type="InterPro" id="IPR039425">
    <property type="entry name" value="RNA_pol_sigma-70-like"/>
</dbReference>
<keyword evidence="2" id="KW-0805">Transcription regulation</keyword>
<name>A0A2Z4MMA3_BREBE</name>
<dbReference type="Gene3D" id="1.10.10.10">
    <property type="entry name" value="Winged helix-like DNA-binding domain superfamily/Winged helix DNA-binding domain"/>
    <property type="match status" value="1"/>
</dbReference>
<dbReference type="PANTHER" id="PTHR43133:SF51">
    <property type="entry name" value="RNA POLYMERASE SIGMA FACTOR"/>
    <property type="match status" value="1"/>
</dbReference>
<dbReference type="NCBIfam" id="TIGR02954">
    <property type="entry name" value="Sig70_famx3"/>
    <property type="match status" value="1"/>
</dbReference>
<dbReference type="GO" id="GO:0016987">
    <property type="term" value="F:sigma factor activity"/>
    <property type="evidence" value="ECO:0007669"/>
    <property type="project" value="UniProtKB-KW"/>
</dbReference>
<evidence type="ECO:0000256" key="1">
    <source>
        <dbReference type="ARBA" id="ARBA00010641"/>
    </source>
</evidence>
<dbReference type="Pfam" id="PF08281">
    <property type="entry name" value="Sigma70_r4_2"/>
    <property type="match status" value="1"/>
</dbReference>
<dbReference type="InterPro" id="IPR014284">
    <property type="entry name" value="RNA_pol_sigma-70_dom"/>
</dbReference>
<gene>
    <name evidence="7" type="ORF">AB432_022550</name>
</gene>
<dbReference type="InterPro" id="IPR014300">
    <property type="entry name" value="RNA_pol_sigma-V"/>
</dbReference>
<dbReference type="EMBL" id="CP030117">
    <property type="protein sequence ID" value="AWX57647.1"/>
    <property type="molecule type" value="Genomic_DNA"/>
</dbReference>
<dbReference type="GO" id="GO:0003677">
    <property type="term" value="F:DNA binding"/>
    <property type="evidence" value="ECO:0007669"/>
    <property type="project" value="InterPro"/>
</dbReference>
<protein>
    <submittedName>
        <fullName evidence="7">RNA polymerase subunit sigma-70</fullName>
    </submittedName>
</protein>
<dbReference type="Proteomes" id="UP000036061">
    <property type="component" value="Chromosome"/>
</dbReference>
<dbReference type="GO" id="GO:0006352">
    <property type="term" value="P:DNA-templated transcription initiation"/>
    <property type="evidence" value="ECO:0007669"/>
    <property type="project" value="InterPro"/>
</dbReference>
<dbReference type="SUPFAM" id="SSF88659">
    <property type="entry name" value="Sigma3 and sigma4 domains of RNA polymerase sigma factors"/>
    <property type="match status" value="1"/>
</dbReference>
<dbReference type="InterPro" id="IPR013325">
    <property type="entry name" value="RNA_pol_sigma_r2"/>
</dbReference>
<evidence type="ECO:0000313" key="8">
    <source>
        <dbReference type="Proteomes" id="UP000036061"/>
    </source>
</evidence>
<keyword evidence="3" id="KW-0731">Sigma factor</keyword>
<dbReference type="InterPro" id="IPR036388">
    <property type="entry name" value="WH-like_DNA-bd_sf"/>
</dbReference>
<evidence type="ECO:0000256" key="2">
    <source>
        <dbReference type="ARBA" id="ARBA00023015"/>
    </source>
</evidence>
<dbReference type="Gene3D" id="1.10.1740.10">
    <property type="match status" value="1"/>
</dbReference>
<keyword evidence="4" id="KW-0804">Transcription</keyword>
<reference evidence="7 8" key="1">
    <citation type="journal article" date="2015" name="Genome Announc.">
        <title>Draft Genome Sequence of Brevibacillus brevis DZQ7, a Plant Growth-Promoting Rhizobacterium with Broad-Spectrum Antimicrobial Activity.</title>
        <authorList>
            <person name="Hou Q."/>
            <person name="Wang C."/>
            <person name="Hou X."/>
            <person name="Xia Z."/>
            <person name="Ye J."/>
            <person name="Liu K."/>
            <person name="Liu H."/>
            <person name="Wang J."/>
            <person name="Guo H."/>
            <person name="Yu X."/>
            <person name="Yang Y."/>
            <person name="Du B."/>
            <person name="Ding Y."/>
        </authorList>
    </citation>
    <scope>NUCLEOTIDE SEQUENCE [LARGE SCALE GENOMIC DNA]</scope>
    <source>
        <strain evidence="7 8">DZQ7</strain>
    </source>
</reference>
<evidence type="ECO:0000256" key="3">
    <source>
        <dbReference type="ARBA" id="ARBA00023082"/>
    </source>
</evidence>
<dbReference type="Pfam" id="PF04542">
    <property type="entry name" value="Sigma70_r2"/>
    <property type="match status" value="1"/>
</dbReference>
<comment type="similarity">
    <text evidence="1">Belongs to the sigma-70 factor family. ECF subfamily.</text>
</comment>
<dbReference type="InterPro" id="IPR013249">
    <property type="entry name" value="RNA_pol_sigma70_r4_t2"/>
</dbReference>
<evidence type="ECO:0000259" key="5">
    <source>
        <dbReference type="Pfam" id="PF04542"/>
    </source>
</evidence>
<dbReference type="InterPro" id="IPR013324">
    <property type="entry name" value="RNA_pol_sigma_r3/r4-like"/>
</dbReference>
<dbReference type="AlphaFoldDB" id="A0A2Z4MMA3"/>
<evidence type="ECO:0000259" key="6">
    <source>
        <dbReference type="Pfam" id="PF08281"/>
    </source>
</evidence>
<evidence type="ECO:0000313" key="7">
    <source>
        <dbReference type="EMBL" id="AWX57647.1"/>
    </source>
</evidence>
<feature type="domain" description="RNA polymerase sigma factor 70 region 4 type 2" evidence="6">
    <location>
        <begin position="114"/>
        <end position="162"/>
    </location>
</feature>
<dbReference type="NCBIfam" id="TIGR02937">
    <property type="entry name" value="sigma70-ECF"/>
    <property type="match status" value="1"/>
</dbReference>
<sequence>MNKKLGLVARAKAGDSEAFQMLMHQEKANLYKMAFVYTRNEEDALEVFQETVYKALISIPTVKDDQYFTTWLTRILINTAIAYLAKKRKVISLSKDMIENMRDTEGVRLEERIDLLEAMEELEEKYVTVLLLRFYKDYSVKQIAALLDCPEGTVKTNIHRGLTVLRKKLKGEYFNERKKSCL</sequence>
<dbReference type="SUPFAM" id="SSF88946">
    <property type="entry name" value="Sigma2 domain of RNA polymerase sigma factors"/>
    <property type="match status" value="1"/>
</dbReference>
<dbReference type="InterPro" id="IPR007627">
    <property type="entry name" value="RNA_pol_sigma70_r2"/>
</dbReference>
<dbReference type="PANTHER" id="PTHR43133">
    <property type="entry name" value="RNA POLYMERASE ECF-TYPE SIGMA FACTO"/>
    <property type="match status" value="1"/>
</dbReference>
<feature type="domain" description="RNA polymerase sigma-70 region 2" evidence="5">
    <location>
        <begin position="25"/>
        <end position="89"/>
    </location>
</feature>
<dbReference type="RefSeq" id="WP_082195980.1">
    <property type="nucleotide sequence ID" value="NZ_CP030117.1"/>
</dbReference>
<proteinExistence type="inferred from homology"/>
<evidence type="ECO:0000256" key="4">
    <source>
        <dbReference type="ARBA" id="ARBA00023163"/>
    </source>
</evidence>